<dbReference type="Pfam" id="PF03646">
    <property type="entry name" value="FlaG"/>
    <property type="match status" value="1"/>
</dbReference>
<evidence type="ECO:0000313" key="3">
    <source>
        <dbReference type="Proteomes" id="UP001454489"/>
    </source>
</evidence>
<sequence>MAIEALKSVGAVYQASSTPEIAKEVSQPKTQIIDIQTGAAAMAADAVKVNAKETNEQQGSGQESQGKAESENLKKAVEQINQKMSDSEAVFGIHEKTNRITIKIVDKKTKEVIREFPPEETLDMIAKAWELAGILVDEKR</sequence>
<dbReference type="InterPro" id="IPR035924">
    <property type="entry name" value="FlaG-like_sf"/>
</dbReference>
<evidence type="ECO:0000313" key="2">
    <source>
        <dbReference type="EMBL" id="MEQ2558126.1"/>
    </source>
</evidence>
<feature type="compositionally biased region" description="Low complexity" evidence="1">
    <location>
        <begin position="56"/>
        <end position="65"/>
    </location>
</feature>
<dbReference type="Proteomes" id="UP001454489">
    <property type="component" value="Unassembled WGS sequence"/>
</dbReference>
<keyword evidence="2" id="KW-0969">Cilium</keyword>
<comment type="caution">
    <text evidence="2">The sequence shown here is derived from an EMBL/GenBank/DDBJ whole genome shotgun (WGS) entry which is preliminary data.</text>
</comment>
<evidence type="ECO:0000256" key="1">
    <source>
        <dbReference type="SAM" id="MobiDB-lite"/>
    </source>
</evidence>
<dbReference type="EMBL" id="JBBMEX010000009">
    <property type="protein sequence ID" value="MEQ2558126.1"/>
    <property type="molecule type" value="Genomic_DNA"/>
</dbReference>
<reference evidence="2 3" key="1">
    <citation type="submission" date="2024-03" db="EMBL/GenBank/DDBJ databases">
        <title>Human intestinal bacterial collection.</title>
        <authorList>
            <person name="Pauvert C."/>
            <person name="Hitch T.C.A."/>
            <person name="Clavel T."/>
        </authorList>
    </citation>
    <scope>NUCLEOTIDE SEQUENCE [LARGE SCALE GENOMIC DNA]</scope>
    <source>
        <strain evidence="2 3">CLA-AA-H185</strain>
    </source>
</reference>
<name>A0ABV1HEH6_9FIRM</name>
<dbReference type="InterPro" id="IPR005186">
    <property type="entry name" value="FlaG"/>
</dbReference>
<dbReference type="PANTHER" id="PTHR37166">
    <property type="entry name" value="PROTEIN FLAG"/>
    <property type="match status" value="1"/>
</dbReference>
<proteinExistence type="predicted"/>
<dbReference type="SUPFAM" id="SSF160214">
    <property type="entry name" value="FlaG-like"/>
    <property type="match status" value="1"/>
</dbReference>
<dbReference type="PANTHER" id="PTHR37166:SF1">
    <property type="entry name" value="PROTEIN FLAG"/>
    <property type="match status" value="1"/>
</dbReference>
<keyword evidence="2" id="KW-0282">Flagellum</keyword>
<accession>A0ABV1HEH6</accession>
<keyword evidence="3" id="KW-1185">Reference proteome</keyword>
<keyword evidence="2" id="KW-0966">Cell projection</keyword>
<feature type="compositionally biased region" description="Basic and acidic residues" evidence="1">
    <location>
        <begin position="66"/>
        <end position="75"/>
    </location>
</feature>
<organism evidence="2 3">
    <name type="scientific">Maccoyibacter intestinihominis</name>
    <dbReference type="NCBI Taxonomy" id="3133499"/>
    <lineage>
        <taxon>Bacteria</taxon>
        <taxon>Bacillati</taxon>
        <taxon>Bacillota</taxon>
        <taxon>Clostridia</taxon>
        <taxon>Lachnospirales</taxon>
        <taxon>Lachnospiraceae</taxon>
        <taxon>Maccoyibacter</taxon>
    </lineage>
</organism>
<dbReference type="Gene3D" id="3.30.160.170">
    <property type="entry name" value="FlaG-like"/>
    <property type="match status" value="1"/>
</dbReference>
<gene>
    <name evidence="2" type="ORF">WMO43_09625</name>
</gene>
<protein>
    <submittedName>
        <fullName evidence="2">Flagellar protein FlaG</fullName>
    </submittedName>
</protein>
<dbReference type="RefSeq" id="WP_353531014.1">
    <property type="nucleotide sequence ID" value="NZ_JBBMEX010000009.1"/>
</dbReference>
<feature type="region of interest" description="Disordered" evidence="1">
    <location>
        <begin position="51"/>
        <end position="75"/>
    </location>
</feature>